<dbReference type="InterPro" id="IPR019920">
    <property type="entry name" value="F420-binding_dom_put"/>
</dbReference>
<evidence type="ECO:0000259" key="2">
    <source>
        <dbReference type="Pfam" id="PF01243"/>
    </source>
</evidence>
<evidence type="ECO:0000313" key="3">
    <source>
        <dbReference type="EMBL" id="ART73106.1"/>
    </source>
</evidence>
<dbReference type="GO" id="GO:0016627">
    <property type="term" value="F:oxidoreductase activity, acting on the CH-CH group of donors"/>
    <property type="evidence" value="ECO:0007669"/>
    <property type="project" value="TreeGrafter"/>
</dbReference>
<dbReference type="Pfam" id="PF01243">
    <property type="entry name" value="PNPOx_N"/>
    <property type="match status" value="1"/>
</dbReference>
<dbReference type="AlphaFoldDB" id="A0A1Y0CDM7"/>
<feature type="domain" description="Pyridoxamine 5'-phosphate oxidase N-terminal" evidence="2">
    <location>
        <begin position="8"/>
        <end position="124"/>
    </location>
</feature>
<dbReference type="InterPro" id="IPR011576">
    <property type="entry name" value="Pyridox_Oxase_N"/>
</dbReference>
<accession>A0A1Y0CDM7</accession>
<name>A0A1Y0CDM7_9MYCO</name>
<dbReference type="InterPro" id="IPR052019">
    <property type="entry name" value="F420H2_bilvrd_red/Heme_oxyg"/>
</dbReference>
<dbReference type="RefSeq" id="WP_087081006.1">
    <property type="nucleotide sequence ID" value="NZ_CP020809.1"/>
</dbReference>
<dbReference type="NCBIfam" id="TIGR03618">
    <property type="entry name" value="Rv1155_F420"/>
    <property type="match status" value="1"/>
</dbReference>
<proteinExistence type="predicted"/>
<dbReference type="OrthoDB" id="162914at2"/>
<dbReference type="KEGG" id="mdx:BTO20_35245"/>
<evidence type="ECO:0000313" key="4">
    <source>
        <dbReference type="Proteomes" id="UP000195331"/>
    </source>
</evidence>
<dbReference type="GO" id="GO:0070967">
    <property type="term" value="F:coenzyme F420 binding"/>
    <property type="evidence" value="ECO:0007669"/>
    <property type="project" value="TreeGrafter"/>
</dbReference>
<dbReference type="EMBL" id="CP020809">
    <property type="protein sequence ID" value="ART73106.1"/>
    <property type="molecule type" value="Genomic_DNA"/>
</dbReference>
<dbReference type="PANTHER" id="PTHR35176">
    <property type="entry name" value="HEME OXYGENASE HI_0854-RELATED"/>
    <property type="match status" value="1"/>
</dbReference>
<evidence type="ECO:0000256" key="1">
    <source>
        <dbReference type="ARBA" id="ARBA00023002"/>
    </source>
</evidence>
<dbReference type="Gene3D" id="2.30.110.10">
    <property type="entry name" value="Electron Transport, Fmn-binding Protein, Chain A"/>
    <property type="match status" value="1"/>
</dbReference>
<gene>
    <name evidence="3" type="ORF">BTO20_35245</name>
</gene>
<dbReference type="GO" id="GO:0005829">
    <property type="term" value="C:cytosol"/>
    <property type="evidence" value="ECO:0007669"/>
    <property type="project" value="TreeGrafter"/>
</dbReference>
<dbReference type="PANTHER" id="PTHR35176:SF6">
    <property type="entry name" value="HEME OXYGENASE HI_0854-RELATED"/>
    <property type="match status" value="1"/>
</dbReference>
<reference evidence="3 4" key="1">
    <citation type="submission" date="2017-04" db="EMBL/GenBank/DDBJ databases">
        <title>Whole Genome Sequence of 1,4-Dioxane Degrading Bacterium Mycobacterium dioxanotrophicus PH-06.</title>
        <authorList>
            <person name="He Y."/>
        </authorList>
    </citation>
    <scope>NUCLEOTIDE SEQUENCE [LARGE SCALE GENOMIC DNA]</scope>
    <source>
        <strain evidence="3 4">PH-06</strain>
    </source>
</reference>
<dbReference type="InterPro" id="IPR012349">
    <property type="entry name" value="Split_barrel_FMN-bd"/>
</dbReference>
<dbReference type="Proteomes" id="UP000195331">
    <property type="component" value="Chromosome"/>
</dbReference>
<sequence length="129" mass="14755">MVAVPDGFEDLLDRPLFGHLATTRPDGTAQVNPMWFDWDGSRLRFTHTTKRQKYRNITAQPAVAMSIHDPDNPYRYLEVRGVVEEIVPDPKAEFFLKLNDRYSGSLTEVPADVADRVVLVVRPTLYSKH</sequence>
<keyword evidence="4" id="KW-1185">Reference proteome</keyword>
<protein>
    <submittedName>
        <fullName evidence="3">PPOX class F420-dependent enzyme</fullName>
    </submittedName>
</protein>
<organism evidence="3 4">
    <name type="scientific">Mycobacterium dioxanotrophicus</name>
    <dbReference type="NCBI Taxonomy" id="482462"/>
    <lineage>
        <taxon>Bacteria</taxon>
        <taxon>Bacillati</taxon>
        <taxon>Actinomycetota</taxon>
        <taxon>Actinomycetes</taxon>
        <taxon>Mycobacteriales</taxon>
        <taxon>Mycobacteriaceae</taxon>
        <taxon>Mycobacterium</taxon>
    </lineage>
</organism>
<dbReference type="SUPFAM" id="SSF50475">
    <property type="entry name" value="FMN-binding split barrel"/>
    <property type="match status" value="1"/>
</dbReference>
<keyword evidence="1" id="KW-0560">Oxidoreductase</keyword>